<keyword evidence="4" id="KW-0808">Transferase</keyword>
<dbReference type="EMBL" id="LR215024">
    <property type="protein sequence ID" value="VEU70218.1"/>
    <property type="molecule type" value="Genomic_DNA"/>
</dbReference>
<dbReference type="RefSeq" id="WP_044888939.1">
    <property type="nucleotide sequence ID" value="NZ_LR215024.1"/>
</dbReference>
<evidence type="ECO:0000259" key="3">
    <source>
        <dbReference type="PROSITE" id="PS50173"/>
    </source>
</evidence>
<dbReference type="InterPro" id="IPR022880">
    <property type="entry name" value="DNApol_IV"/>
</dbReference>
<dbReference type="Proteomes" id="UP000290815">
    <property type="component" value="Chromosome"/>
</dbReference>
<dbReference type="PANTHER" id="PTHR11076:SF33">
    <property type="entry name" value="DNA POLYMERASE KAPPA"/>
    <property type="match status" value="1"/>
</dbReference>
<evidence type="ECO:0000313" key="4">
    <source>
        <dbReference type="EMBL" id="VEU70218.1"/>
    </source>
</evidence>
<dbReference type="KEGG" id="mgly:NCTC10194_00220"/>
<proteinExistence type="inferred from homology"/>
<dbReference type="AlphaFoldDB" id="A0A449AUP9"/>
<dbReference type="InterPro" id="IPR036775">
    <property type="entry name" value="DNA_pol_Y-fam_lit_finger_sf"/>
</dbReference>
<dbReference type="Pfam" id="PF11798">
    <property type="entry name" value="IMS_HHH"/>
    <property type="match status" value="1"/>
</dbReference>
<dbReference type="InterPro" id="IPR001126">
    <property type="entry name" value="UmuC"/>
</dbReference>
<feature type="domain" description="UmuC" evidence="3">
    <location>
        <begin position="4"/>
        <end position="185"/>
    </location>
</feature>
<dbReference type="InterPro" id="IPR043502">
    <property type="entry name" value="DNA/RNA_pol_sf"/>
</dbReference>
<evidence type="ECO:0000313" key="5">
    <source>
        <dbReference type="Proteomes" id="UP000290815"/>
    </source>
</evidence>
<dbReference type="Gene3D" id="3.30.1490.100">
    <property type="entry name" value="DNA polymerase, Y-family, little finger domain"/>
    <property type="match status" value="1"/>
</dbReference>
<dbReference type="SUPFAM" id="SSF100879">
    <property type="entry name" value="Lesion bypass DNA polymerase (Y-family), little finger domain"/>
    <property type="match status" value="1"/>
</dbReference>
<dbReference type="InterPro" id="IPR050116">
    <property type="entry name" value="DNA_polymerase-Y"/>
</dbReference>
<dbReference type="Pfam" id="PF00817">
    <property type="entry name" value="IMS"/>
    <property type="match status" value="1"/>
</dbReference>
<dbReference type="InterPro" id="IPR024728">
    <property type="entry name" value="PolY_HhH_motif"/>
</dbReference>
<dbReference type="GO" id="GO:0003684">
    <property type="term" value="F:damaged DNA binding"/>
    <property type="evidence" value="ECO:0007669"/>
    <property type="project" value="InterPro"/>
</dbReference>
<dbReference type="CDD" id="cd03586">
    <property type="entry name" value="PolY_Pol_IV_kappa"/>
    <property type="match status" value="1"/>
</dbReference>
<gene>
    <name evidence="4" type="primary">dinP</name>
    <name evidence="4" type="ORF">NCTC10194_00220</name>
</gene>
<dbReference type="GO" id="GO:0009432">
    <property type="term" value="P:SOS response"/>
    <property type="evidence" value="ECO:0007669"/>
    <property type="project" value="TreeGrafter"/>
</dbReference>
<dbReference type="GO" id="GO:0005829">
    <property type="term" value="C:cytosol"/>
    <property type="evidence" value="ECO:0007669"/>
    <property type="project" value="TreeGrafter"/>
</dbReference>
<dbReference type="GO" id="GO:0003887">
    <property type="term" value="F:DNA-directed DNA polymerase activity"/>
    <property type="evidence" value="ECO:0007669"/>
    <property type="project" value="UniProtKB-EC"/>
</dbReference>
<dbReference type="SUPFAM" id="SSF56672">
    <property type="entry name" value="DNA/RNA polymerases"/>
    <property type="match status" value="1"/>
</dbReference>
<dbReference type="Pfam" id="PF11799">
    <property type="entry name" value="IMS_C"/>
    <property type="match status" value="1"/>
</dbReference>
<dbReference type="PROSITE" id="PS50173">
    <property type="entry name" value="UMUC"/>
    <property type="match status" value="1"/>
</dbReference>
<dbReference type="Gene3D" id="3.40.1170.60">
    <property type="match status" value="1"/>
</dbReference>
<keyword evidence="5" id="KW-1185">Reference proteome</keyword>
<keyword evidence="4" id="KW-0548">Nucleotidyltransferase</keyword>
<dbReference type="Gene3D" id="1.10.150.20">
    <property type="entry name" value="5' to 3' exonuclease, C-terminal subdomain"/>
    <property type="match status" value="1"/>
</dbReference>
<dbReference type="EC" id="2.7.7.7" evidence="4"/>
<dbReference type="InterPro" id="IPR017961">
    <property type="entry name" value="DNA_pol_Y-fam_little_finger"/>
</dbReference>
<name>A0A449AUP9_9BACT</name>
<sequence>MSVILHIDFDSYFVNAIKTIKPNLKNRPMVCARTTTNAIALSMTYDIKKFGFKAGALVSEIRKKVPNLVVVQPIYSLFSTLSSNIFAYFYNKISKRIDIASIDECYIDITDKIESLDKALEYAKKIQQEVLEKFKIPISIGVSYNKFFAKMTTNLIKPFNVGLTDQNNYQENFWNLPIESFHGIGRRTAPKLKELGILTIGDLAQYKDKTSFLKDVFGKNAKEIIECLNPTKQERIPFAQKEDPKGIGKEISFDSNENILDDHEEILRSITYELIEKLEIKKLVCKTITVIARDKNKKWISKQMKLSLFTQKEEEILPSVIKIYRENFANKEWKGLGVRLTDLQDAHQTYQPVNLFNNQVKTELDIPKNSSVSHLILKINSKIGSKNAMTLKQYQEKQKKEKEDNFFESSGGIFKK</sequence>
<evidence type="ECO:0000256" key="1">
    <source>
        <dbReference type="ARBA" id="ARBA00010945"/>
    </source>
</evidence>
<evidence type="ECO:0000256" key="2">
    <source>
        <dbReference type="SAM" id="MobiDB-lite"/>
    </source>
</evidence>
<feature type="region of interest" description="Disordered" evidence="2">
    <location>
        <begin position="397"/>
        <end position="416"/>
    </location>
</feature>
<accession>A0A449AUP9</accession>
<protein>
    <submittedName>
        <fullName evidence="4">DNA polymerase IV</fullName>
        <ecNumber evidence="4">2.7.7.7</ecNumber>
    </submittedName>
</protein>
<organism evidence="4 5">
    <name type="scientific">Mycoplasmopsis glycophila</name>
    <dbReference type="NCBI Taxonomy" id="171285"/>
    <lineage>
        <taxon>Bacteria</taxon>
        <taxon>Bacillati</taxon>
        <taxon>Mycoplasmatota</taxon>
        <taxon>Mycoplasmoidales</taxon>
        <taxon>Metamycoplasmataceae</taxon>
        <taxon>Mycoplasmopsis</taxon>
    </lineage>
</organism>
<dbReference type="GO" id="GO:0006281">
    <property type="term" value="P:DNA repair"/>
    <property type="evidence" value="ECO:0007669"/>
    <property type="project" value="InterPro"/>
</dbReference>
<dbReference type="PANTHER" id="PTHR11076">
    <property type="entry name" value="DNA REPAIR POLYMERASE UMUC / TRANSFERASE FAMILY MEMBER"/>
    <property type="match status" value="1"/>
</dbReference>
<dbReference type="InterPro" id="IPR043128">
    <property type="entry name" value="Rev_trsase/Diguanyl_cyclase"/>
</dbReference>
<dbReference type="Gene3D" id="3.30.70.270">
    <property type="match status" value="1"/>
</dbReference>
<comment type="similarity">
    <text evidence="1">Belongs to the DNA polymerase type-Y family.</text>
</comment>
<dbReference type="GO" id="GO:0042276">
    <property type="term" value="P:error-prone translesion synthesis"/>
    <property type="evidence" value="ECO:0007669"/>
    <property type="project" value="TreeGrafter"/>
</dbReference>
<reference evidence="4 5" key="1">
    <citation type="submission" date="2019-01" db="EMBL/GenBank/DDBJ databases">
        <authorList>
            <consortium name="Pathogen Informatics"/>
        </authorList>
    </citation>
    <scope>NUCLEOTIDE SEQUENCE [LARGE SCALE GENOMIC DNA]</scope>
    <source>
        <strain evidence="4 5">NCTC10194</strain>
    </source>
</reference>